<evidence type="ECO:0000313" key="3">
    <source>
        <dbReference type="EMBL" id="MEX5716815.1"/>
    </source>
</evidence>
<name>A0ABV3X8F4_9ACTN</name>
<evidence type="ECO:0000313" key="4">
    <source>
        <dbReference type="Proteomes" id="UP001560045"/>
    </source>
</evidence>
<evidence type="ECO:0008006" key="5">
    <source>
        <dbReference type="Google" id="ProtNLM"/>
    </source>
</evidence>
<accession>A0ABV3X8F4</accession>
<feature type="transmembrane region" description="Helical" evidence="2">
    <location>
        <begin position="75"/>
        <end position="94"/>
    </location>
</feature>
<sequence length="157" mass="16297">MTEEDGARRPTRAERLFGGAAQPSARPPRAPGPEAPVAVRRAALVAAVEAALLFGGALVVLWLTLTSSPDSVGRALAEVVYVGLFGVALAVAAAGLRRVAAWARGPVVVLQILLGLFGYSTAFPGGQPLLGVPLIVLAVTELYLLATPEARLAFYER</sequence>
<comment type="caution">
    <text evidence="3">The sequence shown here is derived from an EMBL/GenBank/DDBJ whole genome shotgun (WGS) entry which is preliminary data.</text>
</comment>
<gene>
    <name evidence="3" type="ORF">ABQ292_00355</name>
</gene>
<keyword evidence="2" id="KW-0812">Transmembrane</keyword>
<feature type="transmembrane region" description="Helical" evidence="2">
    <location>
        <begin position="42"/>
        <end position="63"/>
    </location>
</feature>
<organism evidence="3 4">
    <name type="scientific">Geodermatophilus maliterrae</name>
    <dbReference type="NCBI Taxonomy" id="3162531"/>
    <lineage>
        <taxon>Bacteria</taxon>
        <taxon>Bacillati</taxon>
        <taxon>Actinomycetota</taxon>
        <taxon>Actinomycetes</taxon>
        <taxon>Geodermatophilales</taxon>
        <taxon>Geodermatophilaceae</taxon>
        <taxon>Geodermatophilus</taxon>
    </lineage>
</organism>
<feature type="region of interest" description="Disordered" evidence="1">
    <location>
        <begin position="1"/>
        <end position="33"/>
    </location>
</feature>
<evidence type="ECO:0000256" key="2">
    <source>
        <dbReference type="SAM" id="Phobius"/>
    </source>
</evidence>
<keyword evidence="2" id="KW-0472">Membrane</keyword>
<keyword evidence="4" id="KW-1185">Reference proteome</keyword>
<protein>
    <recommendedName>
        <fullName evidence="5">Integral membrane protein</fullName>
    </recommendedName>
</protein>
<feature type="transmembrane region" description="Helical" evidence="2">
    <location>
        <begin position="101"/>
        <end position="122"/>
    </location>
</feature>
<evidence type="ECO:0000256" key="1">
    <source>
        <dbReference type="SAM" id="MobiDB-lite"/>
    </source>
</evidence>
<feature type="transmembrane region" description="Helical" evidence="2">
    <location>
        <begin position="128"/>
        <end position="146"/>
    </location>
</feature>
<dbReference type="RefSeq" id="WP_369202062.1">
    <property type="nucleotide sequence ID" value="NZ_JBFNXQ010000001.1"/>
</dbReference>
<reference evidence="3 4" key="1">
    <citation type="submission" date="2024-06" db="EMBL/GenBank/DDBJ databases">
        <title>Draft genome sequence of Geodermatophilus badlandi, a novel member of the Geodermatophilaceae isolated from badland sedimentary rocks in the Red desert, Wyoming, USA.</title>
        <authorList>
            <person name="Ben Tekaya S."/>
            <person name="Nouioui I."/>
            <person name="Flores G.M."/>
            <person name="Shaal M.N."/>
            <person name="Bredoire F."/>
            <person name="Basile F."/>
            <person name="Van Diepen L."/>
            <person name="Ward N.L."/>
        </authorList>
    </citation>
    <scope>NUCLEOTIDE SEQUENCE [LARGE SCALE GENOMIC DNA]</scope>
    <source>
        <strain evidence="3 4">WL48A</strain>
    </source>
</reference>
<dbReference type="EMBL" id="JBFNXQ010000001">
    <property type="protein sequence ID" value="MEX5716815.1"/>
    <property type="molecule type" value="Genomic_DNA"/>
</dbReference>
<feature type="compositionally biased region" description="Basic and acidic residues" evidence="1">
    <location>
        <begin position="1"/>
        <end position="15"/>
    </location>
</feature>
<dbReference type="Proteomes" id="UP001560045">
    <property type="component" value="Unassembled WGS sequence"/>
</dbReference>
<keyword evidence="2" id="KW-1133">Transmembrane helix</keyword>
<proteinExistence type="predicted"/>